<feature type="region of interest" description="Disordered" evidence="1">
    <location>
        <begin position="1"/>
        <end position="34"/>
    </location>
</feature>
<evidence type="ECO:0000313" key="4">
    <source>
        <dbReference type="RefSeq" id="XP_003740512.1"/>
    </source>
</evidence>
<dbReference type="InterPro" id="IPR040187">
    <property type="entry name" value="OCAD1/2"/>
</dbReference>
<name>A0AAJ6QQF4_9ACAR</name>
<feature type="compositionally biased region" description="Basic and acidic residues" evidence="1">
    <location>
        <begin position="163"/>
        <end position="192"/>
    </location>
</feature>
<evidence type="ECO:0000259" key="2">
    <source>
        <dbReference type="Pfam" id="PF07051"/>
    </source>
</evidence>
<dbReference type="KEGG" id="goe:100909295"/>
<gene>
    <name evidence="4" type="primary">LOC100909295</name>
</gene>
<dbReference type="Pfam" id="PF07051">
    <property type="entry name" value="OCIA"/>
    <property type="match status" value="1"/>
</dbReference>
<dbReference type="Proteomes" id="UP000694867">
    <property type="component" value="Unplaced"/>
</dbReference>
<sequence length="266" mass="29677">MTAYPNEQKYFSADQDRRVAAPVNPNDISRRGREPVKLSPEDIAVLKECDSESFYQRSLPLMAGYVIGAEVAFRKGLWQPNASFGKIPKMAAGLLGAYIFGRISYISVCTQRLKDLPNSEFGELLRKKAQGGFDEGGQSGFDQLTGRRDEPAPRASPYPYQPPREEIVHERAGEEQPGRKKSFEDLRNENRLMHAHNQYSQVVQQYGGSGAPPPQSPAPSPNSQPESFTDPFAPLTPPERDDSVFDAVTAKPKRVRRNAYGDVFEE</sequence>
<evidence type="ECO:0000313" key="3">
    <source>
        <dbReference type="Proteomes" id="UP000694867"/>
    </source>
</evidence>
<dbReference type="CTD" id="37637"/>
<keyword evidence="3" id="KW-1185">Reference proteome</keyword>
<evidence type="ECO:0000256" key="1">
    <source>
        <dbReference type="SAM" id="MobiDB-lite"/>
    </source>
</evidence>
<protein>
    <submittedName>
        <fullName evidence="4">OCIA domain-containing protein 1</fullName>
    </submittedName>
</protein>
<proteinExistence type="predicted"/>
<dbReference type="PANTHER" id="PTHR13336">
    <property type="entry name" value="OVARIAN CARCINOMA IMMUNOREACTIVE ANTIGEN"/>
    <property type="match status" value="1"/>
</dbReference>
<dbReference type="RefSeq" id="XP_003740512.1">
    <property type="nucleotide sequence ID" value="XM_003740464.2"/>
</dbReference>
<feature type="region of interest" description="Disordered" evidence="1">
    <location>
        <begin position="130"/>
        <end position="266"/>
    </location>
</feature>
<accession>A0AAJ6QQF4</accession>
<dbReference type="InterPro" id="IPR009764">
    <property type="entry name" value="OCIA_dom"/>
</dbReference>
<feature type="compositionally biased region" description="Pro residues" evidence="1">
    <location>
        <begin position="211"/>
        <end position="222"/>
    </location>
</feature>
<dbReference type="GO" id="GO:0005768">
    <property type="term" value="C:endosome"/>
    <property type="evidence" value="ECO:0007669"/>
    <property type="project" value="TreeGrafter"/>
</dbReference>
<feature type="domain" description="OCIA" evidence="2">
    <location>
        <begin position="37"/>
        <end position="120"/>
    </location>
</feature>
<dbReference type="PANTHER" id="PTHR13336:SF3">
    <property type="entry name" value="OCIA DOMAIN-CONTAINING PROTEIN 1"/>
    <property type="match status" value="1"/>
</dbReference>
<organism evidence="3 4">
    <name type="scientific">Galendromus occidentalis</name>
    <name type="common">western predatory mite</name>
    <dbReference type="NCBI Taxonomy" id="34638"/>
    <lineage>
        <taxon>Eukaryota</taxon>
        <taxon>Metazoa</taxon>
        <taxon>Ecdysozoa</taxon>
        <taxon>Arthropoda</taxon>
        <taxon>Chelicerata</taxon>
        <taxon>Arachnida</taxon>
        <taxon>Acari</taxon>
        <taxon>Parasitiformes</taxon>
        <taxon>Mesostigmata</taxon>
        <taxon>Gamasina</taxon>
        <taxon>Phytoseioidea</taxon>
        <taxon>Phytoseiidae</taxon>
        <taxon>Typhlodrominae</taxon>
        <taxon>Galendromus</taxon>
    </lineage>
</organism>
<reference evidence="4" key="1">
    <citation type="submission" date="2025-08" db="UniProtKB">
        <authorList>
            <consortium name="RefSeq"/>
        </authorList>
    </citation>
    <scope>IDENTIFICATION</scope>
</reference>
<dbReference type="GeneID" id="100909295"/>
<dbReference type="AlphaFoldDB" id="A0AAJ6QQF4"/>